<dbReference type="EMBL" id="FNGE01000002">
    <property type="protein sequence ID" value="SDK62216.1"/>
    <property type="molecule type" value="Genomic_DNA"/>
</dbReference>
<proteinExistence type="predicted"/>
<gene>
    <name evidence="2" type="ORF">SAMN04487971_10223</name>
</gene>
<dbReference type="OrthoDB" id="7874140at2"/>
<accession>A0A1G9DEB2</accession>
<keyword evidence="3" id="KW-1185">Reference proteome</keyword>
<feature type="compositionally biased region" description="Basic and acidic residues" evidence="1">
    <location>
        <begin position="1"/>
        <end position="11"/>
    </location>
</feature>
<name>A0A1G9DEB2_9RHOB</name>
<evidence type="ECO:0000313" key="2">
    <source>
        <dbReference type="EMBL" id="SDK62216.1"/>
    </source>
</evidence>
<evidence type="ECO:0000313" key="3">
    <source>
        <dbReference type="Proteomes" id="UP000199555"/>
    </source>
</evidence>
<sequence length="186" mass="20091">MPRSKEKEPRQRCLGPFGNGGPGAIRTPDPQIRSLTHGFESKGKISQPALDGVVSDQWVTKSVQTGTDPENENPGALAGATGVKLHSSSVTHEHTLNRLRTASALACAVAACDPDDRVPFLERLLEELRPGWPQVPFLCGVMEEAGFWADMASRVELKAYCLASYQRMTPADQAAFLGYVQGRDAA</sequence>
<dbReference type="RefSeq" id="WP_139166604.1">
    <property type="nucleotide sequence ID" value="NZ_FNGE01000002.1"/>
</dbReference>
<dbReference type="STRING" id="525640.SAMN04487971_10223"/>
<protein>
    <submittedName>
        <fullName evidence="2">Uncharacterized protein</fullName>
    </submittedName>
</protein>
<organism evidence="2 3">
    <name type="scientific">Paracoccus chinensis</name>
    <dbReference type="NCBI Taxonomy" id="525640"/>
    <lineage>
        <taxon>Bacteria</taxon>
        <taxon>Pseudomonadati</taxon>
        <taxon>Pseudomonadota</taxon>
        <taxon>Alphaproteobacteria</taxon>
        <taxon>Rhodobacterales</taxon>
        <taxon>Paracoccaceae</taxon>
        <taxon>Paracoccus</taxon>
    </lineage>
</organism>
<dbReference type="Proteomes" id="UP000199555">
    <property type="component" value="Unassembled WGS sequence"/>
</dbReference>
<dbReference type="AlphaFoldDB" id="A0A1G9DEB2"/>
<reference evidence="3" key="1">
    <citation type="submission" date="2016-10" db="EMBL/GenBank/DDBJ databases">
        <authorList>
            <person name="Varghese N."/>
            <person name="Submissions S."/>
        </authorList>
    </citation>
    <scope>NUCLEOTIDE SEQUENCE [LARGE SCALE GENOMIC DNA]</scope>
    <source>
        <strain evidence="3">CGMCC 1.7655</strain>
    </source>
</reference>
<evidence type="ECO:0000256" key="1">
    <source>
        <dbReference type="SAM" id="MobiDB-lite"/>
    </source>
</evidence>
<feature type="region of interest" description="Disordered" evidence="1">
    <location>
        <begin position="1"/>
        <end position="35"/>
    </location>
</feature>